<evidence type="ECO:0000313" key="2">
    <source>
        <dbReference type="EMBL" id="AFU97296.1"/>
    </source>
</evidence>
<keyword evidence="1" id="KW-0175">Coiled coil</keyword>
<accession>K4KEF4</accession>
<dbReference type="AlphaFoldDB" id="K4KEF4"/>
<dbReference type="Gene3D" id="3.40.50.1820">
    <property type="entry name" value="alpha/beta hydrolase"/>
    <property type="match status" value="1"/>
</dbReference>
<proteinExistence type="predicted"/>
<dbReference type="InterPro" id="IPR029058">
    <property type="entry name" value="AB_hydrolase_fold"/>
</dbReference>
<dbReference type="HOGENOM" id="CLU_867731_0_0_6"/>
<reference evidence="2 3" key="1">
    <citation type="journal article" date="2013" name="Genome Announc.">
        <title>Complete genome sequence of Simiduia agarivorans SA1(T), a marine bacterium able to degrade a variety of polysaccharides.</title>
        <authorList>
            <person name="Lin S.Y."/>
            <person name="Shieh W.Y."/>
            <person name="Chen J.S."/>
            <person name="Tang S.L."/>
        </authorList>
    </citation>
    <scope>NUCLEOTIDE SEQUENCE [LARGE SCALE GENOMIC DNA]</scope>
    <source>
        <strain evidence="3">DSM 21679 / JCM 13881 / BCRC 17597 / SA1</strain>
    </source>
</reference>
<dbReference type="Pfam" id="PF02089">
    <property type="entry name" value="Palm_thioest"/>
    <property type="match status" value="1"/>
</dbReference>
<dbReference type="PANTHER" id="PTHR37946">
    <property type="entry name" value="SLL1969 PROTEIN"/>
    <property type="match status" value="1"/>
</dbReference>
<evidence type="ECO:0008006" key="4">
    <source>
        <dbReference type="Google" id="ProtNLM"/>
    </source>
</evidence>
<dbReference type="eggNOG" id="COG1075">
    <property type="taxonomic scope" value="Bacteria"/>
</dbReference>
<dbReference type="PANTHER" id="PTHR37946:SF1">
    <property type="entry name" value="SLL1969 PROTEIN"/>
    <property type="match status" value="1"/>
</dbReference>
<protein>
    <recommendedName>
        <fullName evidence="4">AB hydrolase-1 domain-containing protein</fullName>
    </recommendedName>
</protein>
<dbReference type="KEGG" id="saga:M5M_00295"/>
<feature type="coiled-coil region" evidence="1">
    <location>
        <begin position="68"/>
        <end position="95"/>
    </location>
</feature>
<sequence length="289" mass="31912">MPAPDLVFEIEGMSHCTSVDDARLHINKGEPVTLIVHGCFLSAGRFRALADVFAFHGQQTICFNYDDRDRISDSAAQLNQALAKLSEKIDTDQITVIGHSQGGLVARQSVSEFNDAQALSKKTKISLATISGPFGGIESSKHCGWRWLHLASFGITTAVCQAVTGSKWTEIPPDSRFIQNPTPLNTNVVRFLKINTDETETCRRHDAEGRCIEDDYVFSLAEQSHPVLDQLEIVKQATVKAGHVEIVGDSITAPDKLIRVLQQGGYMRDTPAERQAAFRDLLDQLYVMN</sequence>
<organism evidence="2 3">
    <name type="scientific">Simiduia agarivorans (strain DSM 21679 / JCM 13881 / BCRC 17597 / SA1)</name>
    <dbReference type="NCBI Taxonomy" id="1117647"/>
    <lineage>
        <taxon>Bacteria</taxon>
        <taxon>Pseudomonadati</taxon>
        <taxon>Pseudomonadota</taxon>
        <taxon>Gammaproteobacteria</taxon>
        <taxon>Cellvibrionales</taxon>
        <taxon>Cellvibrionaceae</taxon>
        <taxon>Simiduia</taxon>
    </lineage>
</organism>
<gene>
    <name evidence="2" type="ordered locus">M5M_00295</name>
</gene>
<dbReference type="EMBL" id="CP003746">
    <property type="protein sequence ID" value="AFU97296.1"/>
    <property type="molecule type" value="Genomic_DNA"/>
</dbReference>
<name>K4KEF4_SIMAS</name>
<dbReference type="SUPFAM" id="SSF53474">
    <property type="entry name" value="alpha/beta-Hydrolases"/>
    <property type="match status" value="1"/>
</dbReference>
<evidence type="ECO:0000256" key="1">
    <source>
        <dbReference type="SAM" id="Coils"/>
    </source>
</evidence>
<dbReference type="STRING" id="1117647.M5M_00295"/>
<dbReference type="Proteomes" id="UP000000466">
    <property type="component" value="Chromosome"/>
</dbReference>
<evidence type="ECO:0000313" key="3">
    <source>
        <dbReference type="Proteomes" id="UP000000466"/>
    </source>
</evidence>
<keyword evidence="3" id="KW-1185">Reference proteome</keyword>